<dbReference type="Pfam" id="PF04389">
    <property type="entry name" value="Peptidase_M28"/>
    <property type="match status" value="1"/>
</dbReference>
<keyword evidence="5 9" id="KW-0732">Signal</keyword>
<comment type="similarity">
    <text evidence="8">Belongs to the peptidase M28 family. M28E subfamily.</text>
</comment>
<comment type="caution">
    <text evidence="11">The sequence shown here is derived from an EMBL/GenBank/DDBJ whole genome shotgun (WGS) entry which is preliminary data.</text>
</comment>
<keyword evidence="12" id="KW-1185">Reference proteome</keyword>
<dbReference type="CDD" id="cd03879">
    <property type="entry name" value="M28_AAP"/>
    <property type="match status" value="1"/>
</dbReference>
<dbReference type="EC" id="3.4.-.-" evidence="9"/>
<evidence type="ECO:0000256" key="1">
    <source>
        <dbReference type="ARBA" id="ARBA00001947"/>
    </source>
</evidence>
<feature type="signal peptide" evidence="9">
    <location>
        <begin position="1"/>
        <end position="16"/>
    </location>
</feature>
<keyword evidence="7 9" id="KW-0862">Zinc</keyword>
<dbReference type="Proteomes" id="UP000759537">
    <property type="component" value="Unassembled WGS sequence"/>
</dbReference>
<evidence type="ECO:0000313" key="12">
    <source>
        <dbReference type="Proteomes" id="UP000759537"/>
    </source>
</evidence>
<dbReference type="PANTHER" id="PTHR12147:SF56">
    <property type="entry name" value="AMINOPEPTIDASE YDR415C-RELATED"/>
    <property type="match status" value="1"/>
</dbReference>
<gene>
    <name evidence="11" type="ORF">DFH94DRAFT_822805</name>
</gene>
<protein>
    <recommendedName>
        <fullName evidence="9">Peptide hydrolase</fullName>
        <ecNumber evidence="9">3.4.-.-</ecNumber>
    </recommendedName>
</protein>
<evidence type="ECO:0000256" key="7">
    <source>
        <dbReference type="ARBA" id="ARBA00022833"/>
    </source>
</evidence>
<dbReference type="SUPFAM" id="SSF53187">
    <property type="entry name" value="Zn-dependent exopeptidases"/>
    <property type="match status" value="1"/>
</dbReference>
<dbReference type="OrthoDB" id="2214at2759"/>
<evidence type="ECO:0000256" key="9">
    <source>
        <dbReference type="RuleBase" id="RU361240"/>
    </source>
</evidence>
<evidence type="ECO:0000259" key="10">
    <source>
        <dbReference type="Pfam" id="PF04389"/>
    </source>
</evidence>
<evidence type="ECO:0000256" key="6">
    <source>
        <dbReference type="ARBA" id="ARBA00022801"/>
    </source>
</evidence>
<dbReference type="InterPro" id="IPR007484">
    <property type="entry name" value="Peptidase_M28"/>
</dbReference>
<evidence type="ECO:0000256" key="2">
    <source>
        <dbReference type="ARBA" id="ARBA00022438"/>
    </source>
</evidence>
<evidence type="ECO:0000256" key="3">
    <source>
        <dbReference type="ARBA" id="ARBA00022670"/>
    </source>
</evidence>
<organism evidence="11 12">
    <name type="scientific">Russula ochroleuca</name>
    <dbReference type="NCBI Taxonomy" id="152965"/>
    <lineage>
        <taxon>Eukaryota</taxon>
        <taxon>Fungi</taxon>
        <taxon>Dikarya</taxon>
        <taxon>Basidiomycota</taxon>
        <taxon>Agaricomycotina</taxon>
        <taxon>Agaricomycetes</taxon>
        <taxon>Russulales</taxon>
        <taxon>Russulaceae</taxon>
        <taxon>Russula</taxon>
    </lineage>
</organism>
<evidence type="ECO:0000256" key="5">
    <source>
        <dbReference type="ARBA" id="ARBA00022729"/>
    </source>
</evidence>
<keyword evidence="2" id="KW-0031">Aminopeptidase</keyword>
<keyword evidence="6 9" id="KW-0378">Hydrolase</keyword>
<accession>A0A9P5MZL4</accession>
<keyword evidence="4 9" id="KW-0479">Metal-binding</keyword>
<dbReference type="EMBL" id="WHVB01000005">
    <property type="protein sequence ID" value="KAF8482539.1"/>
    <property type="molecule type" value="Genomic_DNA"/>
</dbReference>
<dbReference type="InterPro" id="IPR045175">
    <property type="entry name" value="M28_fam"/>
</dbReference>
<dbReference type="AlphaFoldDB" id="A0A9P5MZL4"/>
<dbReference type="FunFam" id="3.40.630.10:FF:000042">
    <property type="entry name" value="Peptide hydrolase"/>
    <property type="match status" value="1"/>
</dbReference>
<keyword evidence="3 9" id="KW-0645">Protease</keyword>
<dbReference type="GO" id="GO:0046872">
    <property type="term" value="F:metal ion binding"/>
    <property type="evidence" value="ECO:0007669"/>
    <property type="project" value="UniProtKB-KW"/>
</dbReference>
<sequence>MKSILALLLLATTATSIPAAFRFHNAPEYPLPAESHEDFNWNLQEMRLVQLAPDAEPVWMTELEKIHAKAAGLNFMDITEAEYLGSLSPVTFQWPAFQKPKASEAVKQVIKELSTKGPKENLEVFTSFHTRHYRSQTGQESQRWLTQKIMEITSKFAAKGLQDLITISEFPHSWGQNTIIVRINGSASTDEGVVIVGAHQDSTNFLPFLAAPGADDDGSGSVTILEAYRALITSDFRPVKPVEFHWYSAEEGGLLGSQAVAKDYEAKGVKVIAMSQFDMTAWVQKGTREEVGIITDFVDPEVTALNKRLVDTYLDIPYAETKCGYACSDHASWSKAGYRSSFTIESKFENSNKNIHSSRDRIDISPEFSFTHMLEFSKLAVAFVIELGGWTKIEQ</sequence>
<name>A0A9P5MZL4_9AGAM</name>
<dbReference type="GO" id="GO:0008235">
    <property type="term" value="F:metalloexopeptidase activity"/>
    <property type="evidence" value="ECO:0007669"/>
    <property type="project" value="InterPro"/>
</dbReference>
<feature type="domain" description="Peptidase M28" evidence="10">
    <location>
        <begin position="179"/>
        <end position="366"/>
    </location>
</feature>
<dbReference type="Gene3D" id="3.40.630.10">
    <property type="entry name" value="Zn peptidases"/>
    <property type="match status" value="1"/>
</dbReference>
<comment type="cofactor">
    <cofactor evidence="1">
        <name>Zn(2+)</name>
        <dbReference type="ChEBI" id="CHEBI:29105"/>
    </cofactor>
</comment>
<dbReference type="PANTHER" id="PTHR12147">
    <property type="entry name" value="METALLOPEPTIDASE M28 FAMILY MEMBER"/>
    <property type="match status" value="1"/>
</dbReference>
<dbReference type="GO" id="GO:0004177">
    <property type="term" value="F:aminopeptidase activity"/>
    <property type="evidence" value="ECO:0007669"/>
    <property type="project" value="UniProtKB-KW"/>
</dbReference>
<proteinExistence type="inferred from homology"/>
<reference evidence="11" key="1">
    <citation type="submission" date="2019-10" db="EMBL/GenBank/DDBJ databases">
        <authorList>
            <consortium name="DOE Joint Genome Institute"/>
            <person name="Kuo A."/>
            <person name="Miyauchi S."/>
            <person name="Kiss E."/>
            <person name="Drula E."/>
            <person name="Kohler A."/>
            <person name="Sanchez-Garcia M."/>
            <person name="Andreopoulos B."/>
            <person name="Barry K.W."/>
            <person name="Bonito G."/>
            <person name="Buee M."/>
            <person name="Carver A."/>
            <person name="Chen C."/>
            <person name="Cichocki N."/>
            <person name="Clum A."/>
            <person name="Culley D."/>
            <person name="Crous P.W."/>
            <person name="Fauchery L."/>
            <person name="Girlanda M."/>
            <person name="Hayes R."/>
            <person name="Keri Z."/>
            <person name="LaButti K."/>
            <person name="Lipzen A."/>
            <person name="Lombard V."/>
            <person name="Magnuson J."/>
            <person name="Maillard F."/>
            <person name="Morin E."/>
            <person name="Murat C."/>
            <person name="Nolan M."/>
            <person name="Ohm R."/>
            <person name="Pangilinan J."/>
            <person name="Pereira M."/>
            <person name="Perotto S."/>
            <person name="Peter M."/>
            <person name="Riley R."/>
            <person name="Sitrit Y."/>
            <person name="Stielow B."/>
            <person name="Szollosi G."/>
            <person name="Zifcakova L."/>
            <person name="Stursova M."/>
            <person name="Spatafora J.W."/>
            <person name="Tedersoo L."/>
            <person name="Vaario L.-M."/>
            <person name="Yamada A."/>
            <person name="Yan M."/>
            <person name="Wang P."/>
            <person name="Xu J."/>
            <person name="Bruns T."/>
            <person name="Baldrian P."/>
            <person name="Vilgalys R."/>
            <person name="Henrissat B."/>
            <person name="Grigoriev I.V."/>
            <person name="Hibbett D."/>
            <person name="Nagy L.G."/>
            <person name="Martin F.M."/>
        </authorList>
    </citation>
    <scope>NUCLEOTIDE SEQUENCE</scope>
    <source>
        <strain evidence="11">Prilba</strain>
    </source>
</reference>
<reference evidence="11" key="2">
    <citation type="journal article" date="2020" name="Nat. Commun.">
        <title>Large-scale genome sequencing of mycorrhizal fungi provides insights into the early evolution of symbiotic traits.</title>
        <authorList>
            <person name="Miyauchi S."/>
            <person name="Kiss E."/>
            <person name="Kuo A."/>
            <person name="Drula E."/>
            <person name="Kohler A."/>
            <person name="Sanchez-Garcia M."/>
            <person name="Morin E."/>
            <person name="Andreopoulos B."/>
            <person name="Barry K.W."/>
            <person name="Bonito G."/>
            <person name="Buee M."/>
            <person name="Carver A."/>
            <person name="Chen C."/>
            <person name="Cichocki N."/>
            <person name="Clum A."/>
            <person name="Culley D."/>
            <person name="Crous P.W."/>
            <person name="Fauchery L."/>
            <person name="Girlanda M."/>
            <person name="Hayes R.D."/>
            <person name="Keri Z."/>
            <person name="LaButti K."/>
            <person name="Lipzen A."/>
            <person name="Lombard V."/>
            <person name="Magnuson J."/>
            <person name="Maillard F."/>
            <person name="Murat C."/>
            <person name="Nolan M."/>
            <person name="Ohm R.A."/>
            <person name="Pangilinan J."/>
            <person name="Pereira M.F."/>
            <person name="Perotto S."/>
            <person name="Peter M."/>
            <person name="Pfister S."/>
            <person name="Riley R."/>
            <person name="Sitrit Y."/>
            <person name="Stielow J.B."/>
            <person name="Szollosi G."/>
            <person name="Zifcakova L."/>
            <person name="Stursova M."/>
            <person name="Spatafora J.W."/>
            <person name="Tedersoo L."/>
            <person name="Vaario L.M."/>
            <person name="Yamada A."/>
            <person name="Yan M."/>
            <person name="Wang P."/>
            <person name="Xu J."/>
            <person name="Bruns T."/>
            <person name="Baldrian P."/>
            <person name="Vilgalys R."/>
            <person name="Dunand C."/>
            <person name="Henrissat B."/>
            <person name="Grigoriev I.V."/>
            <person name="Hibbett D."/>
            <person name="Nagy L.G."/>
            <person name="Martin F.M."/>
        </authorList>
    </citation>
    <scope>NUCLEOTIDE SEQUENCE</scope>
    <source>
        <strain evidence="11">Prilba</strain>
    </source>
</reference>
<evidence type="ECO:0000256" key="4">
    <source>
        <dbReference type="ARBA" id="ARBA00022723"/>
    </source>
</evidence>
<evidence type="ECO:0000313" key="11">
    <source>
        <dbReference type="EMBL" id="KAF8482539.1"/>
    </source>
</evidence>
<feature type="chain" id="PRO_5040531316" description="Peptide hydrolase" evidence="9">
    <location>
        <begin position="17"/>
        <end position="395"/>
    </location>
</feature>
<dbReference type="GO" id="GO:0006508">
    <property type="term" value="P:proteolysis"/>
    <property type="evidence" value="ECO:0007669"/>
    <property type="project" value="UniProtKB-KW"/>
</dbReference>
<evidence type="ECO:0000256" key="8">
    <source>
        <dbReference type="ARBA" id="ARBA00043962"/>
    </source>
</evidence>